<keyword evidence="7" id="KW-0679">Respiratory chain</keyword>
<reference evidence="15" key="1">
    <citation type="journal article" date="2022" name="bioRxiv">
        <title>Sequencing and chromosome-scale assembly of the giantPleurodeles waltlgenome.</title>
        <authorList>
            <person name="Brown T."/>
            <person name="Elewa A."/>
            <person name="Iarovenko S."/>
            <person name="Subramanian E."/>
            <person name="Araus A.J."/>
            <person name="Petzold A."/>
            <person name="Susuki M."/>
            <person name="Suzuki K.-i.T."/>
            <person name="Hayashi T."/>
            <person name="Toyoda A."/>
            <person name="Oliveira C."/>
            <person name="Osipova E."/>
            <person name="Leigh N.D."/>
            <person name="Simon A."/>
            <person name="Yun M.H."/>
        </authorList>
    </citation>
    <scope>NUCLEOTIDE SEQUENCE</scope>
    <source>
        <strain evidence="15">20211129_DDA</strain>
        <tissue evidence="15">Liver</tissue>
    </source>
</reference>
<dbReference type="InterPro" id="IPR006806">
    <property type="entry name" value="NDUFA5"/>
</dbReference>
<keyword evidence="6" id="KW-0813">Transport</keyword>
<name>A0AAV7S9K2_PLEWA</name>
<organism evidence="15 16">
    <name type="scientific">Pleurodeles waltl</name>
    <name type="common">Iberian ribbed newt</name>
    <dbReference type="NCBI Taxonomy" id="8319"/>
    <lineage>
        <taxon>Eukaryota</taxon>
        <taxon>Metazoa</taxon>
        <taxon>Chordata</taxon>
        <taxon>Craniata</taxon>
        <taxon>Vertebrata</taxon>
        <taxon>Euteleostomi</taxon>
        <taxon>Amphibia</taxon>
        <taxon>Batrachia</taxon>
        <taxon>Caudata</taxon>
        <taxon>Salamandroidea</taxon>
        <taxon>Salamandridae</taxon>
        <taxon>Pleurodelinae</taxon>
        <taxon>Pleurodeles</taxon>
    </lineage>
</organism>
<comment type="function">
    <text evidence="1">Accessory subunit of the mitochondrial membrane respiratory chain NADH dehydrogenase (Complex I), that is believed not to be involved in catalysis. Complex I functions in the transfer of electrons from NADH to the respiratory chain. The immediate electron acceptor for the enzyme is believed to be ubiquinone.</text>
</comment>
<keyword evidence="11" id="KW-0472">Membrane</keyword>
<sequence>MHGSQLQFCQIRWRELADQIKIWNLACVTLRMCRLRVIKRTAVLVTGARYPCLLAPPPDVLNQIRLTARCRRVKFSLVSSAWQKPRLPIIHRCAAMAGVLKKTTGLVGLAVVHNPHERLRILYAKILATLQTIPKDAAYRKYTEQIINERFSAVKTEPDVQKLEERFNCGQIEEVIVQAEHELSLARKMKEWKPWEPLIEEPPANQWKWPI</sequence>
<comment type="similarity">
    <text evidence="3">Belongs to the complex I NDUFA5 subunit family.</text>
</comment>
<comment type="subunit">
    <text evidence="4">Complex I is composed of 45 different subunits.</text>
</comment>
<dbReference type="PANTHER" id="PTHR12653">
    <property type="entry name" value="NADH-UBIQUINONE OXIDOREDUCTASE 13 KD-B SUBUNIT"/>
    <property type="match status" value="1"/>
</dbReference>
<evidence type="ECO:0000256" key="3">
    <source>
        <dbReference type="ARBA" id="ARBA00010261"/>
    </source>
</evidence>
<dbReference type="Pfam" id="PF04716">
    <property type="entry name" value="ETC_C1_NDUFA5"/>
    <property type="match status" value="1"/>
</dbReference>
<comment type="caution">
    <text evidence="15">The sequence shown here is derived from an EMBL/GenBank/DDBJ whole genome shotgun (WGS) entry which is preliminary data.</text>
</comment>
<dbReference type="AlphaFoldDB" id="A0AAV7S9K2"/>
<evidence type="ECO:0000256" key="6">
    <source>
        <dbReference type="ARBA" id="ARBA00022448"/>
    </source>
</evidence>
<evidence type="ECO:0000256" key="13">
    <source>
        <dbReference type="ARBA" id="ARBA00032483"/>
    </source>
</evidence>
<keyword evidence="10" id="KW-0496">Mitochondrion</keyword>
<evidence type="ECO:0000256" key="10">
    <source>
        <dbReference type="ARBA" id="ARBA00023128"/>
    </source>
</evidence>
<evidence type="ECO:0000256" key="5">
    <source>
        <dbReference type="ARBA" id="ARBA00016385"/>
    </source>
</evidence>
<dbReference type="GO" id="GO:0022904">
    <property type="term" value="P:respiratory electron transport chain"/>
    <property type="evidence" value="ECO:0007669"/>
    <property type="project" value="InterPro"/>
</dbReference>
<evidence type="ECO:0000256" key="2">
    <source>
        <dbReference type="ARBA" id="ARBA00004443"/>
    </source>
</evidence>
<dbReference type="EMBL" id="JANPWB010000008">
    <property type="protein sequence ID" value="KAJ1161232.1"/>
    <property type="molecule type" value="Genomic_DNA"/>
</dbReference>
<dbReference type="Proteomes" id="UP001066276">
    <property type="component" value="Chromosome 4_2"/>
</dbReference>
<keyword evidence="16" id="KW-1185">Reference proteome</keyword>
<keyword evidence="8" id="KW-0999">Mitochondrion inner membrane</keyword>
<evidence type="ECO:0000256" key="14">
    <source>
        <dbReference type="ARBA" id="ARBA00032775"/>
    </source>
</evidence>
<evidence type="ECO:0000256" key="8">
    <source>
        <dbReference type="ARBA" id="ARBA00022792"/>
    </source>
</evidence>
<keyword evidence="9" id="KW-0249">Electron transport</keyword>
<evidence type="ECO:0000256" key="1">
    <source>
        <dbReference type="ARBA" id="ARBA00003195"/>
    </source>
</evidence>
<evidence type="ECO:0000313" key="15">
    <source>
        <dbReference type="EMBL" id="KAJ1161232.1"/>
    </source>
</evidence>
<accession>A0AAV7S9K2</accession>
<gene>
    <name evidence="15" type="ORF">NDU88_001719</name>
</gene>
<evidence type="ECO:0000313" key="16">
    <source>
        <dbReference type="Proteomes" id="UP001066276"/>
    </source>
</evidence>
<dbReference type="GO" id="GO:0005743">
    <property type="term" value="C:mitochondrial inner membrane"/>
    <property type="evidence" value="ECO:0007669"/>
    <property type="project" value="UniProtKB-SubCell"/>
</dbReference>
<evidence type="ECO:0000256" key="4">
    <source>
        <dbReference type="ARBA" id="ARBA00011533"/>
    </source>
</evidence>
<proteinExistence type="inferred from homology"/>
<evidence type="ECO:0000256" key="9">
    <source>
        <dbReference type="ARBA" id="ARBA00022982"/>
    </source>
</evidence>
<evidence type="ECO:0000256" key="7">
    <source>
        <dbReference type="ARBA" id="ARBA00022660"/>
    </source>
</evidence>
<protein>
    <recommendedName>
        <fullName evidence="5">NADH dehydrogenase [ubiquinone] 1 alpha subcomplex subunit 5</fullName>
    </recommendedName>
    <alternativeName>
        <fullName evidence="12">Complex I subunit B13</fullName>
    </alternativeName>
    <alternativeName>
        <fullName evidence="14">Complex I-13kD-B</fullName>
    </alternativeName>
    <alternativeName>
        <fullName evidence="13">NADH-ubiquinone oxidoreductase 13 kDa-B subunit</fullName>
    </alternativeName>
</protein>
<evidence type="ECO:0000256" key="12">
    <source>
        <dbReference type="ARBA" id="ARBA00030376"/>
    </source>
</evidence>
<comment type="subcellular location">
    <subcellularLocation>
        <location evidence="2">Mitochondrion inner membrane</location>
        <topology evidence="2">Peripheral membrane protein</topology>
        <orientation evidence="2">Matrix side</orientation>
    </subcellularLocation>
</comment>
<evidence type="ECO:0000256" key="11">
    <source>
        <dbReference type="ARBA" id="ARBA00023136"/>
    </source>
</evidence>
<dbReference type="PANTHER" id="PTHR12653:SF0">
    <property type="entry name" value="NADH DEHYDROGENASE [UBIQUINONE] 1 ALPHA SUBCOMPLEX SUBUNIT 5"/>
    <property type="match status" value="1"/>
</dbReference>